<dbReference type="GO" id="GO:0009897">
    <property type="term" value="C:external side of plasma membrane"/>
    <property type="evidence" value="ECO:0007669"/>
    <property type="project" value="TreeGrafter"/>
</dbReference>
<keyword evidence="7" id="KW-1185">Reference proteome</keyword>
<feature type="domain" description="Integrin alpha first immunoglubulin-like" evidence="5">
    <location>
        <begin position="21"/>
        <end position="146"/>
    </location>
</feature>
<evidence type="ECO:0000256" key="4">
    <source>
        <dbReference type="ARBA" id="ARBA00023180"/>
    </source>
</evidence>
<dbReference type="Pfam" id="PF08441">
    <property type="entry name" value="Integrin_A_Ig_1"/>
    <property type="match status" value="1"/>
</dbReference>
<dbReference type="RefSeq" id="XP_031434320.1">
    <property type="nucleotide sequence ID" value="XM_031578460.2"/>
</dbReference>
<dbReference type="GeneID" id="116222991"/>
<dbReference type="PANTHER" id="PTHR23220:SF23">
    <property type="entry name" value="INTEGRIN ALPHA-2"/>
    <property type="match status" value="1"/>
</dbReference>
<accession>A0A6P8GHD8</accession>
<evidence type="ECO:0000256" key="3">
    <source>
        <dbReference type="ARBA" id="ARBA00023136"/>
    </source>
</evidence>
<evidence type="ECO:0000313" key="7">
    <source>
        <dbReference type="Proteomes" id="UP000515152"/>
    </source>
</evidence>
<dbReference type="GO" id="GO:0005178">
    <property type="term" value="F:integrin binding"/>
    <property type="evidence" value="ECO:0007669"/>
    <property type="project" value="TreeGrafter"/>
</dbReference>
<dbReference type="InterPro" id="IPR032695">
    <property type="entry name" value="Integrin_dom_sf"/>
</dbReference>
<dbReference type="AlphaFoldDB" id="A0A6P8GHD8"/>
<keyword evidence="4" id="KW-0325">Glycoprotein</keyword>
<proteinExistence type="predicted"/>
<comment type="subcellular location">
    <subcellularLocation>
        <location evidence="1">Membrane</location>
        <topology evidence="1">Single-pass type I membrane protein</topology>
    </subcellularLocation>
</comment>
<dbReference type="Gene3D" id="2.60.40.1460">
    <property type="entry name" value="Integrin domains. Chain A, domain 2"/>
    <property type="match status" value="1"/>
</dbReference>
<dbReference type="KEGG" id="char:116222991"/>
<dbReference type="GO" id="GO:0033627">
    <property type="term" value="P:cell adhesion mediated by integrin"/>
    <property type="evidence" value="ECO:0007669"/>
    <property type="project" value="TreeGrafter"/>
</dbReference>
<dbReference type="InterPro" id="IPR013649">
    <property type="entry name" value="Integrin_alpha_Ig-like_1"/>
</dbReference>
<keyword evidence="2" id="KW-0401">Integrin</keyword>
<evidence type="ECO:0000259" key="5">
    <source>
        <dbReference type="Pfam" id="PF08441"/>
    </source>
</evidence>
<dbReference type="GO" id="GO:0008305">
    <property type="term" value="C:integrin complex"/>
    <property type="evidence" value="ECO:0007669"/>
    <property type="project" value="TreeGrafter"/>
</dbReference>
<dbReference type="Gene3D" id="2.60.40.1510">
    <property type="entry name" value="ntegrin, alpha v. Chain A, domain 3"/>
    <property type="match status" value="1"/>
</dbReference>
<protein>
    <submittedName>
        <fullName evidence="8">Integrin alpha-2-like</fullName>
    </submittedName>
</protein>
<reference evidence="8" key="1">
    <citation type="submission" date="2025-08" db="UniProtKB">
        <authorList>
            <consortium name="RefSeq"/>
        </authorList>
    </citation>
    <scope>IDENTIFICATION</scope>
</reference>
<dbReference type="Pfam" id="PF20805">
    <property type="entry name" value="Integrin_A_Ig_2"/>
    <property type="match status" value="1"/>
</dbReference>
<keyword evidence="3" id="KW-0472">Membrane</keyword>
<dbReference type="SUPFAM" id="SSF69179">
    <property type="entry name" value="Integrin domains"/>
    <property type="match status" value="2"/>
</dbReference>
<dbReference type="OrthoDB" id="8912391at2759"/>
<dbReference type="Proteomes" id="UP000515152">
    <property type="component" value="Chromosome 12"/>
</dbReference>
<dbReference type="PANTHER" id="PTHR23220">
    <property type="entry name" value="INTEGRIN ALPHA"/>
    <property type="match status" value="1"/>
</dbReference>
<evidence type="ECO:0000313" key="8">
    <source>
        <dbReference type="RefSeq" id="XP_031434320.1"/>
    </source>
</evidence>
<evidence type="ECO:0000256" key="2">
    <source>
        <dbReference type="ARBA" id="ARBA00023037"/>
    </source>
</evidence>
<dbReference type="GO" id="GO:0098609">
    <property type="term" value="P:cell-cell adhesion"/>
    <property type="evidence" value="ECO:0007669"/>
    <property type="project" value="TreeGrafter"/>
</dbReference>
<evidence type="ECO:0000259" key="6">
    <source>
        <dbReference type="Pfam" id="PF20805"/>
    </source>
</evidence>
<sequence length="269" mass="29455">MTDMSESKISQNARAFRAQWSRGIAVVTAEVSCTPDRVSILNKTCSSRGRLASCFTAKVCFTAQFRPTALVGPVAITYTVTLDADLQSSRVSSRGQFSNSERTLQKDLSVSAQPQCEDHSVYVQDSSDVMRFFALRVDIALREPDSNPALDAFSTTAWDVFIPFSKDCGTDDVCVSDLQLSVKRTADQSSSSPMLVSQKNRRLSFTVSVTNKMENAYNARVTASYSKNLFYSSVTQPNNATEVKCTSTGRSQSLSCQVGSPALRKHQTV</sequence>
<dbReference type="GO" id="GO:0007229">
    <property type="term" value="P:integrin-mediated signaling pathway"/>
    <property type="evidence" value="ECO:0007669"/>
    <property type="project" value="UniProtKB-KW"/>
</dbReference>
<feature type="domain" description="Integrin alpha second immunoglobulin-like" evidence="6">
    <location>
        <begin position="168"/>
        <end position="267"/>
    </location>
</feature>
<gene>
    <name evidence="8" type="primary">LOC116222991</name>
</gene>
<evidence type="ECO:0000256" key="1">
    <source>
        <dbReference type="ARBA" id="ARBA00004479"/>
    </source>
</evidence>
<dbReference type="InterPro" id="IPR048285">
    <property type="entry name" value="Integrin_alpha_Ig-like_2"/>
</dbReference>
<dbReference type="GO" id="GO:0007160">
    <property type="term" value="P:cell-matrix adhesion"/>
    <property type="evidence" value="ECO:0007669"/>
    <property type="project" value="TreeGrafter"/>
</dbReference>
<organism evidence="7 8">
    <name type="scientific">Clupea harengus</name>
    <name type="common">Atlantic herring</name>
    <dbReference type="NCBI Taxonomy" id="7950"/>
    <lineage>
        <taxon>Eukaryota</taxon>
        <taxon>Metazoa</taxon>
        <taxon>Chordata</taxon>
        <taxon>Craniata</taxon>
        <taxon>Vertebrata</taxon>
        <taxon>Euteleostomi</taxon>
        <taxon>Actinopterygii</taxon>
        <taxon>Neopterygii</taxon>
        <taxon>Teleostei</taxon>
        <taxon>Clupei</taxon>
        <taxon>Clupeiformes</taxon>
        <taxon>Clupeoidei</taxon>
        <taxon>Clupeidae</taxon>
        <taxon>Clupea</taxon>
    </lineage>
</organism>
<name>A0A6P8GHD8_CLUHA</name>